<sequence>MITLTYLPVSSLPLFIRIMSNRVSRLVLYVIRCQARMVQGYHTIKLARYPDI</sequence>
<evidence type="ECO:0000313" key="1">
    <source>
        <dbReference type="EMBL" id="JAD45603.1"/>
    </source>
</evidence>
<dbReference type="AlphaFoldDB" id="A0A0A9A6T1"/>
<dbReference type="EMBL" id="GBRH01252292">
    <property type="protein sequence ID" value="JAD45603.1"/>
    <property type="molecule type" value="Transcribed_RNA"/>
</dbReference>
<accession>A0A0A9A6T1</accession>
<proteinExistence type="predicted"/>
<name>A0A0A9A6T1_ARUDO</name>
<reference evidence="1" key="1">
    <citation type="submission" date="2014-09" db="EMBL/GenBank/DDBJ databases">
        <authorList>
            <person name="Magalhaes I.L.F."/>
            <person name="Oliveira U."/>
            <person name="Santos F.R."/>
            <person name="Vidigal T.H.D.A."/>
            <person name="Brescovit A.D."/>
            <person name="Santos A.J."/>
        </authorList>
    </citation>
    <scope>NUCLEOTIDE SEQUENCE</scope>
    <source>
        <tissue evidence="1">Shoot tissue taken approximately 20 cm above the soil surface</tissue>
    </source>
</reference>
<organism evidence="1">
    <name type="scientific">Arundo donax</name>
    <name type="common">Giant reed</name>
    <name type="synonym">Donax arundinaceus</name>
    <dbReference type="NCBI Taxonomy" id="35708"/>
    <lineage>
        <taxon>Eukaryota</taxon>
        <taxon>Viridiplantae</taxon>
        <taxon>Streptophyta</taxon>
        <taxon>Embryophyta</taxon>
        <taxon>Tracheophyta</taxon>
        <taxon>Spermatophyta</taxon>
        <taxon>Magnoliopsida</taxon>
        <taxon>Liliopsida</taxon>
        <taxon>Poales</taxon>
        <taxon>Poaceae</taxon>
        <taxon>PACMAD clade</taxon>
        <taxon>Arundinoideae</taxon>
        <taxon>Arundineae</taxon>
        <taxon>Arundo</taxon>
    </lineage>
</organism>
<protein>
    <submittedName>
        <fullName evidence="1">Uncharacterized protein</fullName>
    </submittedName>
</protein>
<reference evidence="1" key="2">
    <citation type="journal article" date="2015" name="Data Brief">
        <title>Shoot transcriptome of the giant reed, Arundo donax.</title>
        <authorList>
            <person name="Barrero R.A."/>
            <person name="Guerrero F.D."/>
            <person name="Moolhuijzen P."/>
            <person name="Goolsby J.A."/>
            <person name="Tidwell J."/>
            <person name="Bellgard S.E."/>
            <person name="Bellgard M.I."/>
        </authorList>
    </citation>
    <scope>NUCLEOTIDE SEQUENCE</scope>
    <source>
        <tissue evidence="1">Shoot tissue taken approximately 20 cm above the soil surface</tissue>
    </source>
</reference>